<dbReference type="InterPro" id="IPR002067">
    <property type="entry name" value="MCP"/>
</dbReference>
<evidence type="ECO:0000256" key="1">
    <source>
        <dbReference type="ARBA" id="ARBA00004141"/>
    </source>
</evidence>
<evidence type="ECO:0000256" key="4">
    <source>
        <dbReference type="ARBA" id="ARBA00022737"/>
    </source>
</evidence>
<dbReference type="PANTHER" id="PTHR46181:SF3">
    <property type="entry name" value="MITOCHONDRIAL GLYCINE TRANSPORTER"/>
    <property type="match status" value="1"/>
</dbReference>
<dbReference type="Gene3D" id="1.50.40.10">
    <property type="entry name" value="Mitochondrial carrier domain"/>
    <property type="match status" value="1"/>
</dbReference>
<dbReference type="PROSITE" id="PS50920">
    <property type="entry name" value="SOLCAR"/>
    <property type="match status" value="3"/>
</dbReference>
<organism evidence="12 13">
    <name type="scientific">Dreissena polymorpha</name>
    <name type="common">Zebra mussel</name>
    <name type="synonym">Mytilus polymorpha</name>
    <dbReference type="NCBI Taxonomy" id="45954"/>
    <lineage>
        <taxon>Eukaryota</taxon>
        <taxon>Metazoa</taxon>
        <taxon>Spiralia</taxon>
        <taxon>Lophotrochozoa</taxon>
        <taxon>Mollusca</taxon>
        <taxon>Bivalvia</taxon>
        <taxon>Autobranchia</taxon>
        <taxon>Heteroconchia</taxon>
        <taxon>Euheterodonta</taxon>
        <taxon>Imparidentia</taxon>
        <taxon>Neoheterodontei</taxon>
        <taxon>Myida</taxon>
        <taxon>Dreissenoidea</taxon>
        <taxon>Dreissenidae</taxon>
        <taxon>Dreissena</taxon>
    </lineage>
</organism>
<keyword evidence="4 10" id="KW-0677">Repeat</keyword>
<comment type="function">
    <text evidence="10">Mitochondrial glycine transporter that imports glycine into the mitochondrial matrix. Plays an important role in providing glycine for the first enzymatic step in heme biosynthesis, the condensation of glycine with succinyl-CoA to produce 5-aminolevulinate (ALA) in the miochondrial matrix.</text>
</comment>
<dbReference type="GO" id="GO:0005743">
    <property type="term" value="C:mitochondrial inner membrane"/>
    <property type="evidence" value="ECO:0007669"/>
    <property type="project" value="UniProtKB-SubCell"/>
</dbReference>
<dbReference type="HAMAP" id="MF_03064">
    <property type="entry name" value="SLC25A38"/>
    <property type="match status" value="1"/>
</dbReference>
<protein>
    <recommendedName>
        <fullName evidence="10">Mitochondrial glycine transporter</fullName>
    </recommendedName>
    <alternativeName>
        <fullName evidence="10">Solute carrier family 25 member 38 homolog</fullName>
    </alternativeName>
</protein>
<keyword evidence="13" id="KW-1185">Reference proteome</keyword>
<evidence type="ECO:0000313" key="12">
    <source>
        <dbReference type="EMBL" id="KAH3872288.1"/>
    </source>
</evidence>
<dbReference type="Proteomes" id="UP000828390">
    <property type="component" value="Unassembled WGS sequence"/>
</dbReference>
<dbReference type="PANTHER" id="PTHR46181">
    <property type="entry name" value="MITOCHONDRIAL GLYCINE TRANSPORTER"/>
    <property type="match status" value="1"/>
</dbReference>
<evidence type="ECO:0000313" key="13">
    <source>
        <dbReference type="Proteomes" id="UP000828390"/>
    </source>
</evidence>
<evidence type="ECO:0000256" key="8">
    <source>
        <dbReference type="ARBA" id="ARBA00023136"/>
    </source>
</evidence>
<evidence type="ECO:0000256" key="9">
    <source>
        <dbReference type="ARBA" id="ARBA00034060"/>
    </source>
</evidence>
<dbReference type="InterPro" id="IPR018108">
    <property type="entry name" value="MCP_transmembrane"/>
</dbReference>
<dbReference type="GO" id="GO:1904983">
    <property type="term" value="P:glycine import into mitochondrion"/>
    <property type="evidence" value="ECO:0007669"/>
    <property type="project" value="UniProtKB-UniRule"/>
</dbReference>
<dbReference type="PRINTS" id="PR00926">
    <property type="entry name" value="MITOCARRIER"/>
</dbReference>
<dbReference type="InterPro" id="IPR023395">
    <property type="entry name" value="MCP_dom_sf"/>
</dbReference>
<dbReference type="Pfam" id="PF00153">
    <property type="entry name" value="Mito_carr"/>
    <property type="match status" value="3"/>
</dbReference>
<keyword evidence="8 10" id="KW-0472">Membrane</keyword>
<evidence type="ECO:0000256" key="5">
    <source>
        <dbReference type="ARBA" id="ARBA00022792"/>
    </source>
</evidence>
<evidence type="ECO:0000256" key="3">
    <source>
        <dbReference type="ARBA" id="ARBA00022692"/>
    </source>
</evidence>
<proteinExistence type="inferred from homology"/>
<keyword evidence="3 10" id="KW-0812">Transmembrane</keyword>
<dbReference type="EMBL" id="JAIWYP010000002">
    <property type="protein sequence ID" value="KAH3872288.1"/>
    <property type="molecule type" value="Genomic_DNA"/>
</dbReference>
<comment type="similarity">
    <text evidence="10">Belongs to the mitochondrial carrier (TC 2.A.29) family. SLC25A38 subfamily.</text>
</comment>
<keyword evidence="2 10" id="KW-0813">Transport</keyword>
<comment type="subcellular location">
    <subcellularLocation>
        <location evidence="1">Membrane</location>
        <topology evidence="1">Multi-pass membrane protein</topology>
    </subcellularLocation>
    <subcellularLocation>
        <location evidence="10">Mitochondrion inner membrane</location>
        <topology evidence="10">Multi-pass membrane protein</topology>
    </subcellularLocation>
</comment>
<dbReference type="AlphaFoldDB" id="A0A9D4M8X4"/>
<gene>
    <name evidence="12" type="ORF">DPMN_035503</name>
</gene>
<name>A0A9D4M8X4_DREPO</name>
<dbReference type="InterPro" id="IPR030847">
    <property type="entry name" value="Hem25/SLC25A38"/>
</dbReference>
<sequence length="302" mass="33405">MDNSKSIVDVIEFVDDGKLKKKRTFESPVVKSFLAGSLSGTCSTILFQPLDLVKTRVQAAVSVNGSRPASMVAIATGVIKQDKIVGLWRGIVPSIIRCIPGIGIYFSTIHTLKGKFETTKSPLESMLIGGTARSVAVVSVLPFTVLKTRYESGEFQYSNMLRGIMSIYHLEGLKGLFSGLSATMLRDVPFSGLYFMFYTQLKQLASTANVSQFQLPMVNFTCGITSGMLASMITQPADVVKTHMQLYPKKYGRLRNAAIFVYERDGLTGFWRGIVPRTIRRTLMAAMSWTVYEEVSKKFGLK</sequence>
<keyword evidence="7 10" id="KW-0496">Mitochondrion</keyword>
<evidence type="ECO:0000256" key="7">
    <source>
        <dbReference type="ARBA" id="ARBA00023128"/>
    </source>
</evidence>
<reference evidence="12" key="2">
    <citation type="submission" date="2020-11" db="EMBL/GenBank/DDBJ databases">
        <authorList>
            <person name="McCartney M.A."/>
            <person name="Auch B."/>
            <person name="Kono T."/>
            <person name="Mallez S."/>
            <person name="Becker A."/>
            <person name="Gohl D.M."/>
            <person name="Silverstein K.A.T."/>
            <person name="Koren S."/>
            <person name="Bechman K.B."/>
            <person name="Herman A."/>
            <person name="Abrahante J.E."/>
            <person name="Garbe J."/>
        </authorList>
    </citation>
    <scope>NUCLEOTIDE SEQUENCE</scope>
    <source>
        <strain evidence="12">Duluth1</strain>
        <tissue evidence="12">Whole animal</tissue>
    </source>
</reference>
<feature type="repeat" description="Solcar" evidence="11">
    <location>
        <begin position="27"/>
        <end position="115"/>
    </location>
</feature>
<feature type="repeat" description="Solcar" evidence="11">
    <location>
        <begin position="120"/>
        <end position="204"/>
    </location>
</feature>
<feature type="repeat" description="Solcar" evidence="11">
    <location>
        <begin position="214"/>
        <end position="298"/>
    </location>
</feature>
<reference evidence="12" key="1">
    <citation type="journal article" date="2019" name="bioRxiv">
        <title>The Genome of the Zebra Mussel, Dreissena polymorpha: A Resource for Invasive Species Research.</title>
        <authorList>
            <person name="McCartney M.A."/>
            <person name="Auch B."/>
            <person name="Kono T."/>
            <person name="Mallez S."/>
            <person name="Zhang Y."/>
            <person name="Obille A."/>
            <person name="Becker A."/>
            <person name="Abrahante J.E."/>
            <person name="Garbe J."/>
            <person name="Badalamenti J.P."/>
            <person name="Herman A."/>
            <person name="Mangelson H."/>
            <person name="Liachko I."/>
            <person name="Sullivan S."/>
            <person name="Sone E.D."/>
            <person name="Koren S."/>
            <person name="Silverstein K.A.T."/>
            <person name="Beckman K.B."/>
            <person name="Gohl D.M."/>
        </authorList>
    </citation>
    <scope>NUCLEOTIDE SEQUENCE</scope>
    <source>
        <strain evidence="12">Duluth1</strain>
        <tissue evidence="12">Whole animal</tissue>
    </source>
</reference>
<keyword evidence="5 10" id="KW-0999">Mitochondrion inner membrane</keyword>
<comment type="caution">
    <text evidence="12">The sequence shown here is derived from an EMBL/GenBank/DDBJ whole genome shotgun (WGS) entry which is preliminary data.</text>
</comment>
<evidence type="ECO:0000256" key="10">
    <source>
        <dbReference type="HAMAP-Rule" id="MF_03064"/>
    </source>
</evidence>
<accession>A0A9D4M8X4</accession>
<evidence type="ECO:0000256" key="2">
    <source>
        <dbReference type="ARBA" id="ARBA00022448"/>
    </source>
</evidence>
<dbReference type="GO" id="GO:0015187">
    <property type="term" value="F:glycine transmembrane transporter activity"/>
    <property type="evidence" value="ECO:0007669"/>
    <property type="project" value="UniProtKB-UniRule"/>
</dbReference>
<dbReference type="OrthoDB" id="1924968at2759"/>
<comment type="catalytic activity">
    <reaction evidence="9 10">
        <text>glycine(in) = glycine(out)</text>
        <dbReference type="Rhea" id="RHEA:70715"/>
        <dbReference type="ChEBI" id="CHEBI:57305"/>
    </reaction>
</comment>
<keyword evidence="6 10" id="KW-1133">Transmembrane helix</keyword>
<evidence type="ECO:0000256" key="11">
    <source>
        <dbReference type="PROSITE-ProRule" id="PRU00282"/>
    </source>
</evidence>
<dbReference type="SUPFAM" id="SSF103506">
    <property type="entry name" value="Mitochondrial carrier"/>
    <property type="match status" value="1"/>
</dbReference>
<evidence type="ECO:0000256" key="6">
    <source>
        <dbReference type="ARBA" id="ARBA00022989"/>
    </source>
</evidence>